<feature type="transmembrane region" description="Helical" evidence="1">
    <location>
        <begin position="59"/>
        <end position="75"/>
    </location>
</feature>
<protein>
    <recommendedName>
        <fullName evidence="4">LysE type translocator</fullName>
    </recommendedName>
</protein>
<reference evidence="2 3" key="1">
    <citation type="submission" date="2019-03" db="EMBL/GenBank/DDBJ databases">
        <authorList>
            <person name="Zhang S."/>
        </authorList>
    </citation>
    <scope>NUCLEOTIDE SEQUENCE [LARGE SCALE GENOMIC DNA]</scope>
    <source>
        <strain evidence="2 3">S4J41</strain>
    </source>
</reference>
<evidence type="ECO:0000313" key="2">
    <source>
        <dbReference type="EMBL" id="TDE39852.1"/>
    </source>
</evidence>
<name>A0A4R5EY44_9RHOB</name>
<dbReference type="EMBL" id="SMFP01000003">
    <property type="protein sequence ID" value="TDE39852.1"/>
    <property type="molecule type" value="Genomic_DNA"/>
</dbReference>
<evidence type="ECO:0000256" key="1">
    <source>
        <dbReference type="SAM" id="Phobius"/>
    </source>
</evidence>
<gene>
    <name evidence="2" type="ORF">E1B25_07365</name>
</gene>
<keyword evidence="3" id="KW-1185">Reference proteome</keyword>
<dbReference type="AlphaFoldDB" id="A0A4R5EY44"/>
<proteinExistence type="predicted"/>
<keyword evidence="1" id="KW-0812">Transmembrane</keyword>
<dbReference type="Proteomes" id="UP000294662">
    <property type="component" value="Unassembled WGS sequence"/>
</dbReference>
<sequence>MPQFTDTDASLAIWVQRLLLGTVVNIMFSSADALCVVLAEKVTHYLKTSGSGSRIAQRMGGGVLVALGLIVALSNQ</sequence>
<comment type="caution">
    <text evidence="2">The sequence shown here is derived from an EMBL/GenBank/DDBJ whole genome shotgun (WGS) entry which is preliminary data.</text>
</comment>
<dbReference type="RefSeq" id="WP_132828106.1">
    <property type="nucleotide sequence ID" value="NZ_SMFP01000003.1"/>
</dbReference>
<organism evidence="2 3">
    <name type="scientific">Antarcticimicrobium sediminis</name>
    <dbReference type="NCBI Taxonomy" id="2546227"/>
    <lineage>
        <taxon>Bacteria</taxon>
        <taxon>Pseudomonadati</taxon>
        <taxon>Pseudomonadota</taxon>
        <taxon>Alphaproteobacteria</taxon>
        <taxon>Rhodobacterales</taxon>
        <taxon>Paracoccaceae</taxon>
        <taxon>Antarcticimicrobium</taxon>
    </lineage>
</organism>
<evidence type="ECO:0000313" key="3">
    <source>
        <dbReference type="Proteomes" id="UP000294662"/>
    </source>
</evidence>
<feature type="transmembrane region" description="Helical" evidence="1">
    <location>
        <begin position="18"/>
        <end position="39"/>
    </location>
</feature>
<dbReference type="OrthoDB" id="9804822at2"/>
<evidence type="ECO:0008006" key="4">
    <source>
        <dbReference type="Google" id="ProtNLM"/>
    </source>
</evidence>
<accession>A0A4R5EY44</accession>
<keyword evidence="1" id="KW-0472">Membrane</keyword>
<keyword evidence="1" id="KW-1133">Transmembrane helix</keyword>